<dbReference type="EMBL" id="JANGBQ010000013">
    <property type="protein sequence ID" value="MCQ5083190.1"/>
    <property type="molecule type" value="Genomic_DNA"/>
</dbReference>
<dbReference type="Pfam" id="PF00216">
    <property type="entry name" value="Bac_DNA_binding"/>
    <property type="match status" value="1"/>
</dbReference>
<proteinExistence type="inferred from homology"/>
<sequence length="92" mass="10128">MNKHDLIKAIAATSGLRAVDILKAMGAFENILVDCMARGERLFWSGIGSFSVREHKARSGRSPFTGLKIQIPARKVVKFSPGRSLREAAMKK</sequence>
<gene>
    <name evidence="5" type="ORF">NE651_09830</name>
</gene>
<comment type="similarity">
    <text evidence="1 4">Belongs to the bacterial histone-like protein family.</text>
</comment>
<name>A0AAJ1CHH6_9BACT</name>
<evidence type="ECO:0000256" key="3">
    <source>
        <dbReference type="ARBA" id="ARBA00023125"/>
    </source>
</evidence>
<dbReference type="CDD" id="cd14435">
    <property type="entry name" value="SPO1_TF1_like"/>
    <property type="match status" value="1"/>
</dbReference>
<dbReference type="Proteomes" id="UP001205035">
    <property type="component" value="Unassembled WGS sequence"/>
</dbReference>
<evidence type="ECO:0000313" key="5">
    <source>
        <dbReference type="EMBL" id="MCQ5083190.1"/>
    </source>
</evidence>
<evidence type="ECO:0000256" key="2">
    <source>
        <dbReference type="ARBA" id="ARBA00023067"/>
    </source>
</evidence>
<dbReference type="GO" id="GO:0030261">
    <property type="term" value="P:chromosome condensation"/>
    <property type="evidence" value="ECO:0007669"/>
    <property type="project" value="UniProtKB-KW"/>
</dbReference>
<dbReference type="GO" id="GO:0003677">
    <property type="term" value="F:DNA binding"/>
    <property type="evidence" value="ECO:0007669"/>
    <property type="project" value="UniProtKB-KW"/>
</dbReference>
<keyword evidence="3 5" id="KW-0238">DNA-binding</keyword>
<evidence type="ECO:0000256" key="1">
    <source>
        <dbReference type="ARBA" id="ARBA00010529"/>
    </source>
</evidence>
<dbReference type="GO" id="GO:0030527">
    <property type="term" value="F:structural constituent of chromatin"/>
    <property type="evidence" value="ECO:0007669"/>
    <property type="project" value="InterPro"/>
</dbReference>
<dbReference type="RefSeq" id="WP_256166351.1">
    <property type="nucleotide sequence ID" value="NZ_JANGBQ010000013.1"/>
</dbReference>
<dbReference type="PANTHER" id="PTHR33175">
    <property type="entry name" value="DNA-BINDING PROTEIN HU"/>
    <property type="match status" value="1"/>
</dbReference>
<evidence type="ECO:0000313" key="6">
    <source>
        <dbReference type="Proteomes" id="UP001205035"/>
    </source>
</evidence>
<dbReference type="PRINTS" id="PR01727">
    <property type="entry name" value="DNABINDINGHU"/>
</dbReference>
<accession>A0AAJ1CHH6</accession>
<dbReference type="SUPFAM" id="SSF47729">
    <property type="entry name" value="IHF-like DNA-binding proteins"/>
    <property type="match status" value="1"/>
</dbReference>
<dbReference type="InterPro" id="IPR010992">
    <property type="entry name" value="IHF-like_DNA-bd_dom_sf"/>
</dbReference>
<reference evidence="5" key="1">
    <citation type="submission" date="2022-06" db="EMBL/GenBank/DDBJ databases">
        <title>Isolation of gut microbiota from human fecal samples.</title>
        <authorList>
            <person name="Pamer E.G."/>
            <person name="Barat B."/>
            <person name="Waligurski E."/>
            <person name="Medina S."/>
            <person name="Paddock L."/>
            <person name="Mostad J."/>
        </authorList>
    </citation>
    <scope>NUCLEOTIDE SEQUENCE</scope>
    <source>
        <strain evidence="5">DFI.6.22</strain>
    </source>
</reference>
<comment type="caution">
    <text evidence="5">The sequence shown here is derived from an EMBL/GenBank/DDBJ whole genome shotgun (WGS) entry which is preliminary data.</text>
</comment>
<dbReference type="AlphaFoldDB" id="A0AAJ1CHH6"/>
<organism evidence="5 6">
    <name type="scientific">Alistipes onderdonkii</name>
    <dbReference type="NCBI Taxonomy" id="328813"/>
    <lineage>
        <taxon>Bacteria</taxon>
        <taxon>Pseudomonadati</taxon>
        <taxon>Bacteroidota</taxon>
        <taxon>Bacteroidia</taxon>
        <taxon>Bacteroidales</taxon>
        <taxon>Rikenellaceae</taxon>
        <taxon>Alistipes</taxon>
    </lineage>
</organism>
<protein>
    <submittedName>
        <fullName evidence="5">HU family DNA-binding protein</fullName>
    </submittedName>
</protein>
<dbReference type="InterPro" id="IPR000119">
    <property type="entry name" value="Hist_DNA-bd"/>
</dbReference>
<dbReference type="SMART" id="SM00411">
    <property type="entry name" value="BHL"/>
    <property type="match status" value="1"/>
</dbReference>
<dbReference type="GO" id="GO:0005829">
    <property type="term" value="C:cytosol"/>
    <property type="evidence" value="ECO:0007669"/>
    <property type="project" value="TreeGrafter"/>
</dbReference>
<dbReference type="Gene3D" id="4.10.520.10">
    <property type="entry name" value="IHF-like DNA-binding proteins"/>
    <property type="match status" value="1"/>
</dbReference>
<dbReference type="PANTHER" id="PTHR33175:SF3">
    <property type="entry name" value="DNA-BINDING PROTEIN HU-BETA"/>
    <property type="match status" value="1"/>
</dbReference>
<keyword evidence="2" id="KW-0226">DNA condensation</keyword>
<evidence type="ECO:0000256" key="4">
    <source>
        <dbReference type="RuleBase" id="RU003939"/>
    </source>
</evidence>